<dbReference type="InterPro" id="IPR001534">
    <property type="entry name" value="Transthyretin-like"/>
</dbReference>
<comment type="caution">
    <text evidence="5">The sequence shown here is derived from an EMBL/GenBank/DDBJ whole genome shotgun (WGS) entry which is preliminary data.</text>
</comment>
<reference evidence="6" key="1">
    <citation type="submission" date="2017-10" db="EMBL/GenBank/DDBJ databases">
        <title>Rapid genome shrinkage in a self-fertile nematode reveals novel sperm competition proteins.</title>
        <authorList>
            <person name="Yin D."/>
            <person name="Schwarz E.M."/>
            <person name="Thomas C.G."/>
            <person name="Felde R.L."/>
            <person name="Korf I.F."/>
            <person name="Cutter A.D."/>
            <person name="Schartner C.M."/>
            <person name="Ralston E.J."/>
            <person name="Meyer B.J."/>
            <person name="Haag E.S."/>
        </authorList>
    </citation>
    <scope>NUCLEOTIDE SEQUENCE [LARGE SCALE GENOMIC DNA]</scope>
    <source>
        <strain evidence="6">JU1422</strain>
    </source>
</reference>
<comment type="similarity">
    <text evidence="2">Belongs to the nematode transthyretin-like family.</text>
</comment>
<dbReference type="PANTHER" id="PTHR21700:SF109">
    <property type="entry name" value="TRANSTHYRETIN-RELATED FAMILY DOMAIN"/>
    <property type="match status" value="1"/>
</dbReference>
<evidence type="ECO:0000313" key="5">
    <source>
        <dbReference type="EMBL" id="PIC30577.1"/>
    </source>
</evidence>
<accession>A0A2G5TTG0</accession>
<dbReference type="GO" id="GO:0005576">
    <property type="term" value="C:extracellular region"/>
    <property type="evidence" value="ECO:0007669"/>
    <property type="project" value="UniProtKB-SubCell"/>
</dbReference>
<evidence type="ECO:0000256" key="2">
    <source>
        <dbReference type="ARBA" id="ARBA00010112"/>
    </source>
</evidence>
<dbReference type="PANTHER" id="PTHR21700">
    <property type="entry name" value="TRANSTHYRETIN-LIKE FAMILY PROTEIN-RELATED"/>
    <property type="match status" value="1"/>
</dbReference>
<proteinExistence type="inferred from homology"/>
<comment type="subcellular location">
    <subcellularLocation>
        <location evidence="1">Secreted</location>
    </subcellularLocation>
</comment>
<evidence type="ECO:0000256" key="3">
    <source>
        <dbReference type="ARBA" id="ARBA00022525"/>
    </source>
</evidence>
<dbReference type="Pfam" id="PF01060">
    <property type="entry name" value="TTR-52"/>
    <property type="match status" value="1"/>
</dbReference>
<dbReference type="OrthoDB" id="5778566at2759"/>
<dbReference type="InterPro" id="IPR038479">
    <property type="entry name" value="Transthyretin-like_sf"/>
</dbReference>
<evidence type="ECO:0000256" key="4">
    <source>
        <dbReference type="ARBA" id="ARBA00022729"/>
    </source>
</evidence>
<dbReference type="GO" id="GO:0009986">
    <property type="term" value="C:cell surface"/>
    <property type="evidence" value="ECO:0007669"/>
    <property type="project" value="InterPro"/>
</dbReference>
<evidence type="ECO:0000313" key="6">
    <source>
        <dbReference type="Proteomes" id="UP000230233"/>
    </source>
</evidence>
<dbReference type="Proteomes" id="UP000230233">
    <property type="component" value="Chromosome V"/>
</dbReference>
<organism evidence="5 6">
    <name type="scientific">Caenorhabditis nigoni</name>
    <dbReference type="NCBI Taxonomy" id="1611254"/>
    <lineage>
        <taxon>Eukaryota</taxon>
        <taxon>Metazoa</taxon>
        <taxon>Ecdysozoa</taxon>
        <taxon>Nematoda</taxon>
        <taxon>Chromadorea</taxon>
        <taxon>Rhabditida</taxon>
        <taxon>Rhabditina</taxon>
        <taxon>Rhabditomorpha</taxon>
        <taxon>Rhabditoidea</taxon>
        <taxon>Rhabditidae</taxon>
        <taxon>Peloderinae</taxon>
        <taxon>Caenorhabditis</taxon>
    </lineage>
</organism>
<keyword evidence="4" id="KW-0732">Signal</keyword>
<dbReference type="AlphaFoldDB" id="A0A2G5TTG0"/>
<dbReference type="Gene3D" id="2.60.40.3330">
    <property type="match status" value="1"/>
</dbReference>
<gene>
    <name evidence="5" type="primary">Cnig_chr_V.g21773</name>
    <name evidence="5" type="ORF">B9Z55_021773</name>
</gene>
<keyword evidence="6" id="KW-1185">Reference proteome</keyword>
<evidence type="ECO:0000256" key="1">
    <source>
        <dbReference type="ARBA" id="ARBA00004613"/>
    </source>
</evidence>
<protein>
    <submittedName>
        <fullName evidence="5">Uncharacterized protein</fullName>
    </submittedName>
</protein>
<name>A0A2G5TTG0_9PELO</name>
<dbReference type="EMBL" id="PDUG01000005">
    <property type="protein sequence ID" value="PIC30577.1"/>
    <property type="molecule type" value="Genomic_DNA"/>
</dbReference>
<keyword evidence="3" id="KW-0964">Secreted</keyword>
<sequence length="180" mass="19947">MSQKFLHKQQLAPDVSLVDLSTKILTFDSKQPFWIAQISMFKEFVILFSLFVLTDALGGVVGSKQTVTVVGKLVCNGQPSKDVRIKLFEDGTIYDTKMDSVKTLADGTFKVQGSQRKIRKIDPKINIYHRCNHSGLCPKKVTIHVPKNAVGKGPKDAQVFDIGVLNLANRYPGEGTDCIH</sequence>